<sequence>MSASRNTRWFGRASLAVIIVATVAGGWRLLQASRARDFVQASVPVRPDLTGWTSLLAGNLTTAEGATKELFGAPEGLVRLSRIYHANGFYPEAMACYGALQELQPGVARWYHLPVSILAGFGRLDDAAIMATAAIELAPDYLPARLRRGDILTKLNRDDEAGAVYEAVLTLEPGNVYALLGLARLAMREENWTQARQRLQQATAEDPNFIGALSLLVSVERKLGHERAADAVQLRMDGREFVDFSDPWLDETMNECVDAYRLSVAAAVARAAGKPSQAKAYLQRAILLDPVSSAYLRQLGRLELSQRDFSGARFSLEKAVEVDSEDSESWLQLIEAYKTMGDTVAANQAITKGLARCPESRGLHLAEGRRLNESNQKRRALAHFQEAYRLKPSEPDPLIEIAGVWFTLGRNDEALQALHEALLKEPGHPMAQATLCYFAISTGDVVEADQWWKRVVDQIKTPAEMRERLRQTYRSKFGREPSL</sequence>
<evidence type="ECO:0000313" key="2">
    <source>
        <dbReference type="Proteomes" id="UP001218638"/>
    </source>
</evidence>
<dbReference type="Gene3D" id="1.25.40.10">
    <property type="entry name" value="Tetratricopeptide repeat domain"/>
    <property type="match status" value="2"/>
</dbReference>
<dbReference type="PANTHER" id="PTHR12558:SF13">
    <property type="entry name" value="CELL DIVISION CYCLE PROTEIN 27 HOMOLOG"/>
    <property type="match status" value="1"/>
</dbReference>
<accession>A0AAE9ZXW4</accession>
<dbReference type="SUPFAM" id="SSF48452">
    <property type="entry name" value="TPR-like"/>
    <property type="match status" value="2"/>
</dbReference>
<reference evidence="1" key="1">
    <citation type="submission" date="2023-03" db="EMBL/GenBank/DDBJ databases">
        <title>Lomoglobus Profundus gen. nov., sp. nov., a novel member of the phylum Verrucomicrobia, isolated from deep-marine sediment of South China Sea.</title>
        <authorList>
            <person name="Ahmad T."/>
            <person name="Ishaq S.E."/>
            <person name="Wang F."/>
        </authorList>
    </citation>
    <scope>NUCLEOTIDE SEQUENCE</scope>
    <source>
        <strain evidence="1">LMO-M01</strain>
    </source>
</reference>
<protein>
    <submittedName>
        <fullName evidence="1">Tetratricopeptide repeat protein</fullName>
    </submittedName>
</protein>
<dbReference type="AlphaFoldDB" id="A0AAE9ZXW4"/>
<dbReference type="Proteomes" id="UP001218638">
    <property type="component" value="Chromosome"/>
</dbReference>
<evidence type="ECO:0000313" key="1">
    <source>
        <dbReference type="EMBL" id="WED63223.1"/>
    </source>
</evidence>
<organism evidence="1 2">
    <name type="scientific">Synoicihabitans lomoniglobus</name>
    <dbReference type="NCBI Taxonomy" id="2909285"/>
    <lineage>
        <taxon>Bacteria</taxon>
        <taxon>Pseudomonadati</taxon>
        <taxon>Verrucomicrobiota</taxon>
        <taxon>Opitutia</taxon>
        <taxon>Opitutales</taxon>
        <taxon>Opitutaceae</taxon>
        <taxon>Synoicihabitans</taxon>
    </lineage>
</organism>
<keyword evidence="2" id="KW-1185">Reference proteome</keyword>
<dbReference type="InterPro" id="IPR011990">
    <property type="entry name" value="TPR-like_helical_dom_sf"/>
</dbReference>
<gene>
    <name evidence="1" type="ORF">PXH66_12875</name>
</gene>
<dbReference type="InterPro" id="IPR019734">
    <property type="entry name" value="TPR_rpt"/>
</dbReference>
<dbReference type="EMBL" id="CP119075">
    <property type="protein sequence ID" value="WED63223.1"/>
    <property type="molecule type" value="Genomic_DNA"/>
</dbReference>
<dbReference type="Pfam" id="PF14559">
    <property type="entry name" value="TPR_19"/>
    <property type="match status" value="2"/>
</dbReference>
<dbReference type="SMART" id="SM00028">
    <property type="entry name" value="TPR"/>
    <property type="match status" value="7"/>
</dbReference>
<dbReference type="PANTHER" id="PTHR12558">
    <property type="entry name" value="CELL DIVISION CYCLE 16,23,27"/>
    <property type="match status" value="1"/>
</dbReference>
<dbReference type="Pfam" id="PF13432">
    <property type="entry name" value="TPR_16"/>
    <property type="match status" value="1"/>
</dbReference>
<proteinExistence type="predicted"/>
<dbReference type="KEGG" id="slom:PXH66_12875"/>
<name>A0AAE9ZXW4_9BACT</name>
<dbReference type="RefSeq" id="WP_330928575.1">
    <property type="nucleotide sequence ID" value="NZ_CP119075.1"/>
</dbReference>